<reference evidence="3" key="1">
    <citation type="submission" date="2016-06" db="EMBL/GenBank/DDBJ databases">
        <authorList>
            <person name="Sutton G."/>
            <person name="Brinkac L."/>
            <person name="Sanka R."/>
            <person name="Adams M."/>
            <person name="Lau E."/>
            <person name="Sam S."/>
            <person name="Sreng N."/>
            <person name="Him V."/>
            <person name="Kerleguer A."/>
            <person name="Cheng S."/>
        </authorList>
    </citation>
    <scope>NUCLEOTIDE SEQUENCE [LARGE SCALE GENOMIC DNA]</scope>
    <source>
        <strain evidence="3">E861</strain>
    </source>
</reference>
<dbReference type="Proteomes" id="UP000093592">
    <property type="component" value="Unassembled WGS sequence"/>
</dbReference>
<dbReference type="RefSeq" id="WP_065014196.1">
    <property type="nucleotide sequence ID" value="NZ_LZKJ01000087.1"/>
</dbReference>
<keyword evidence="1" id="KW-0812">Transmembrane</keyword>
<dbReference type="EMBL" id="LZKJ01000087">
    <property type="protein sequence ID" value="OBI47435.1"/>
    <property type="molecule type" value="Genomic_DNA"/>
</dbReference>
<keyword evidence="1" id="KW-0472">Membrane</keyword>
<comment type="caution">
    <text evidence="2">The sequence shown here is derived from an EMBL/GenBank/DDBJ whole genome shotgun (WGS) entry which is preliminary data.</text>
</comment>
<organism evidence="2 3">
    <name type="scientific">Mycobacterium kyorinense</name>
    <dbReference type="NCBI Taxonomy" id="487514"/>
    <lineage>
        <taxon>Bacteria</taxon>
        <taxon>Bacillati</taxon>
        <taxon>Actinomycetota</taxon>
        <taxon>Actinomycetes</taxon>
        <taxon>Mycobacteriales</taxon>
        <taxon>Mycobacteriaceae</taxon>
        <taxon>Mycobacterium</taxon>
    </lineage>
</organism>
<evidence type="ECO:0000313" key="2">
    <source>
        <dbReference type="EMBL" id="OBI47435.1"/>
    </source>
</evidence>
<evidence type="ECO:0000313" key="3">
    <source>
        <dbReference type="Proteomes" id="UP000093592"/>
    </source>
</evidence>
<name>A0A1A2ZB33_9MYCO</name>
<keyword evidence="1" id="KW-1133">Transmembrane helix</keyword>
<protein>
    <submittedName>
        <fullName evidence="2">Uncharacterized protein</fullName>
    </submittedName>
</protein>
<evidence type="ECO:0000256" key="1">
    <source>
        <dbReference type="SAM" id="Phobius"/>
    </source>
</evidence>
<proteinExistence type="predicted"/>
<dbReference type="AlphaFoldDB" id="A0A1A2ZB33"/>
<accession>A0A1A2ZB33</accession>
<gene>
    <name evidence="2" type="ORF">A5707_19315</name>
</gene>
<sequence length="91" mass="9832">MSRNSSRLARFSGLALAGAGLSHFTSPQLWEPISKPVFPRGTRQHIYTNGGIETVLGLGFSDRRTRSLAIVGLIGYAAYLLGTAIRNGQTR</sequence>
<dbReference type="OrthoDB" id="3482508at2"/>
<feature type="transmembrane region" description="Helical" evidence="1">
    <location>
        <begin position="67"/>
        <end position="85"/>
    </location>
</feature>